<evidence type="ECO:0000256" key="3">
    <source>
        <dbReference type="ARBA" id="ARBA00022556"/>
    </source>
</evidence>
<dbReference type="InterPro" id="IPR003835">
    <property type="entry name" value="Glyco_trans_19"/>
</dbReference>
<keyword evidence="4 8" id="KW-0328">Glycosyltransferase</keyword>
<dbReference type="AlphaFoldDB" id="A0A9K3JGB8"/>
<comment type="catalytic activity">
    <reaction evidence="7">
        <text>a lipid X + a UDP-2-N,3-O-bis[(3R)-3-hydroxyacyl]-alpha-D-glucosamine = a lipid A disaccharide + UDP + H(+)</text>
        <dbReference type="Rhea" id="RHEA:67828"/>
        <dbReference type="ChEBI" id="CHEBI:15378"/>
        <dbReference type="ChEBI" id="CHEBI:58223"/>
        <dbReference type="ChEBI" id="CHEBI:137748"/>
        <dbReference type="ChEBI" id="CHEBI:176338"/>
        <dbReference type="ChEBI" id="CHEBI:176343"/>
        <dbReference type="EC" id="2.4.1.182"/>
    </reaction>
</comment>
<evidence type="ECO:0000256" key="1">
    <source>
        <dbReference type="ARBA" id="ARBA00012687"/>
    </source>
</evidence>
<name>A0A9K3JGB8_HELAN</name>
<gene>
    <name evidence="8" type="ORF">HanXRQr2_Chr03g0112641</name>
</gene>
<dbReference type="Proteomes" id="UP000215914">
    <property type="component" value="Unassembled WGS sequence"/>
</dbReference>
<keyword evidence="2" id="KW-0444">Lipid biosynthesis</keyword>
<comment type="caution">
    <text evidence="8">The sequence shown here is derived from an EMBL/GenBank/DDBJ whole genome shotgun (WGS) entry which is preliminary data.</text>
</comment>
<dbReference type="GO" id="GO:0009245">
    <property type="term" value="P:lipid A biosynthetic process"/>
    <property type="evidence" value="ECO:0007669"/>
    <property type="project" value="UniProtKB-KW"/>
</dbReference>
<evidence type="ECO:0000256" key="4">
    <source>
        <dbReference type="ARBA" id="ARBA00022676"/>
    </source>
</evidence>
<accession>A0A9K3JGB8</accession>
<dbReference type="PANTHER" id="PTHR30372">
    <property type="entry name" value="LIPID-A-DISACCHARIDE SYNTHASE"/>
    <property type="match status" value="1"/>
</dbReference>
<sequence>MLLKLMQNPNRRTPLFFLSTVRKYFSTSSQAAVDLASKDGEMRIFLVAGEVSGDVIGSRLIAALKKLSPYPIRVAGVGGSMMAKQGLKSLFPMEDIAVMGIWELLPHLKKLRVRFHNFFTFRKCKDLTPS</sequence>
<reference evidence="8" key="2">
    <citation type="submission" date="2020-06" db="EMBL/GenBank/DDBJ databases">
        <title>Helianthus annuus Genome sequencing and assembly Release 2.</title>
        <authorList>
            <person name="Gouzy J."/>
            <person name="Langlade N."/>
            <person name="Munos S."/>
        </authorList>
    </citation>
    <scope>NUCLEOTIDE SEQUENCE</scope>
    <source>
        <tissue evidence="8">Leaves</tissue>
    </source>
</reference>
<keyword evidence="3" id="KW-0441">Lipid A biosynthesis</keyword>
<protein>
    <recommendedName>
        <fullName evidence="1">lipid-A-disaccharide synthase</fullName>
        <ecNumber evidence="1">2.4.1.182</ecNumber>
    </recommendedName>
</protein>
<evidence type="ECO:0000256" key="2">
    <source>
        <dbReference type="ARBA" id="ARBA00022516"/>
    </source>
</evidence>
<evidence type="ECO:0000256" key="5">
    <source>
        <dbReference type="ARBA" id="ARBA00022679"/>
    </source>
</evidence>
<dbReference type="EMBL" id="MNCJ02000318">
    <property type="protein sequence ID" value="KAF5814574.1"/>
    <property type="molecule type" value="Genomic_DNA"/>
</dbReference>
<dbReference type="PANTHER" id="PTHR30372:SF4">
    <property type="entry name" value="LIPID-A-DISACCHARIDE SYNTHASE, MITOCHONDRIAL-RELATED"/>
    <property type="match status" value="1"/>
</dbReference>
<evidence type="ECO:0000313" key="9">
    <source>
        <dbReference type="Proteomes" id="UP000215914"/>
    </source>
</evidence>
<dbReference type="Gramene" id="mRNA:HanXRQr2_Chr03g0112641">
    <property type="protein sequence ID" value="mRNA:HanXRQr2_Chr03g0112641"/>
    <property type="gene ID" value="HanXRQr2_Chr03g0112641"/>
</dbReference>
<dbReference type="GO" id="GO:0016020">
    <property type="term" value="C:membrane"/>
    <property type="evidence" value="ECO:0007669"/>
    <property type="project" value="GOC"/>
</dbReference>
<keyword evidence="6" id="KW-0443">Lipid metabolism</keyword>
<dbReference type="EC" id="2.4.1.182" evidence="1"/>
<proteinExistence type="predicted"/>
<evidence type="ECO:0000256" key="7">
    <source>
        <dbReference type="ARBA" id="ARBA00048975"/>
    </source>
</evidence>
<keyword evidence="5 8" id="KW-0808">Transferase</keyword>
<reference evidence="8" key="1">
    <citation type="journal article" date="2017" name="Nature">
        <title>The sunflower genome provides insights into oil metabolism, flowering and Asterid evolution.</title>
        <authorList>
            <person name="Badouin H."/>
            <person name="Gouzy J."/>
            <person name="Grassa C.J."/>
            <person name="Murat F."/>
            <person name="Staton S.E."/>
            <person name="Cottret L."/>
            <person name="Lelandais-Briere C."/>
            <person name="Owens G.L."/>
            <person name="Carrere S."/>
            <person name="Mayjonade B."/>
            <person name="Legrand L."/>
            <person name="Gill N."/>
            <person name="Kane N.C."/>
            <person name="Bowers J.E."/>
            <person name="Hubner S."/>
            <person name="Bellec A."/>
            <person name="Berard A."/>
            <person name="Berges H."/>
            <person name="Blanchet N."/>
            <person name="Boniface M.C."/>
            <person name="Brunel D."/>
            <person name="Catrice O."/>
            <person name="Chaidir N."/>
            <person name="Claudel C."/>
            <person name="Donnadieu C."/>
            <person name="Faraut T."/>
            <person name="Fievet G."/>
            <person name="Helmstetter N."/>
            <person name="King M."/>
            <person name="Knapp S.J."/>
            <person name="Lai Z."/>
            <person name="Le Paslier M.C."/>
            <person name="Lippi Y."/>
            <person name="Lorenzon L."/>
            <person name="Mandel J.R."/>
            <person name="Marage G."/>
            <person name="Marchand G."/>
            <person name="Marquand E."/>
            <person name="Bret-Mestries E."/>
            <person name="Morien E."/>
            <person name="Nambeesan S."/>
            <person name="Nguyen T."/>
            <person name="Pegot-Espagnet P."/>
            <person name="Pouilly N."/>
            <person name="Raftis F."/>
            <person name="Sallet E."/>
            <person name="Schiex T."/>
            <person name="Thomas J."/>
            <person name="Vandecasteele C."/>
            <person name="Vares D."/>
            <person name="Vear F."/>
            <person name="Vautrin S."/>
            <person name="Crespi M."/>
            <person name="Mangin B."/>
            <person name="Burke J.M."/>
            <person name="Salse J."/>
            <person name="Munos S."/>
            <person name="Vincourt P."/>
            <person name="Rieseberg L.H."/>
            <person name="Langlade N.B."/>
        </authorList>
    </citation>
    <scope>NUCLEOTIDE SEQUENCE</scope>
    <source>
        <tissue evidence="8">Leaves</tissue>
    </source>
</reference>
<dbReference type="GO" id="GO:0008915">
    <property type="term" value="F:lipid-A-disaccharide synthase activity"/>
    <property type="evidence" value="ECO:0007669"/>
    <property type="project" value="UniProtKB-EC"/>
</dbReference>
<organism evidence="8 9">
    <name type="scientific">Helianthus annuus</name>
    <name type="common">Common sunflower</name>
    <dbReference type="NCBI Taxonomy" id="4232"/>
    <lineage>
        <taxon>Eukaryota</taxon>
        <taxon>Viridiplantae</taxon>
        <taxon>Streptophyta</taxon>
        <taxon>Embryophyta</taxon>
        <taxon>Tracheophyta</taxon>
        <taxon>Spermatophyta</taxon>
        <taxon>Magnoliopsida</taxon>
        <taxon>eudicotyledons</taxon>
        <taxon>Gunneridae</taxon>
        <taxon>Pentapetalae</taxon>
        <taxon>asterids</taxon>
        <taxon>campanulids</taxon>
        <taxon>Asterales</taxon>
        <taxon>Asteraceae</taxon>
        <taxon>Asteroideae</taxon>
        <taxon>Heliantheae alliance</taxon>
        <taxon>Heliantheae</taxon>
        <taxon>Helianthus</taxon>
    </lineage>
</organism>
<dbReference type="Pfam" id="PF02684">
    <property type="entry name" value="LpxB"/>
    <property type="match status" value="1"/>
</dbReference>
<evidence type="ECO:0000313" key="8">
    <source>
        <dbReference type="EMBL" id="KAF5814574.1"/>
    </source>
</evidence>
<keyword evidence="9" id="KW-1185">Reference proteome</keyword>
<evidence type="ECO:0000256" key="6">
    <source>
        <dbReference type="ARBA" id="ARBA00023098"/>
    </source>
</evidence>